<dbReference type="InterPro" id="IPR000595">
    <property type="entry name" value="cNMP-bd_dom"/>
</dbReference>
<dbReference type="InParanoid" id="K3X4F9"/>
<reference evidence="3" key="3">
    <citation type="submission" date="2015-02" db="UniProtKB">
        <authorList>
            <consortium name="EnsemblProtists"/>
        </authorList>
    </citation>
    <scope>IDENTIFICATION</scope>
    <source>
        <strain evidence="3">DAOM BR144</strain>
    </source>
</reference>
<sequence length="285" mass="31364">MRGVTGPHNNAAASASAANATGAGVPGNNNNSPVYSGASAPLTASSPSAPDDQQALKARPRSRRWNLIKKDVLSNPLLMQISERVQLIISTLRKPPEDRTESDVKLLYTWLMNQEKLSSLFTTMSEISGKKLCKEMEFLHLKGGEVVVNQGDKGNTCFILVSGLVSVYVRNAEDQKKYQRHMRANLDITSSSRRLSDLSPINYGAKVVTLTPGATFGELCLIEPDSKRSATVIVDPQAQIANFIVLTAASYLRMTRSQTIEGTITDHISFLQHMLVFRKWSKMRK</sequence>
<dbReference type="SUPFAM" id="SSF51206">
    <property type="entry name" value="cAMP-binding domain-like"/>
    <property type="match status" value="1"/>
</dbReference>
<reference evidence="4" key="2">
    <citation type="submission" date="2010-04" db="EMBL/GenBank/DDBJ databases">
        <authorList>
            <person name="Buell R."/>
            <person name="Hamilton J."/>
            <person name="Hostetler J."/>
        </authorList>
    </citation>
    <scope>NUCLEOTIDE SEQUENCE [LARGE SCALE GENOMIC DNA]</scope>
    <source>
        <strain evidence="4">DAOM:BR144</strain>
    </source>
</reference>
<dbReference type="HOGENOM" id="CLU_978187_0_0_1"/>
<reference evidence="4" key="1">
    <citation type="journal article" date="2010" name="Genome Biol.">
        <title>Genome sequence of the necrotrophic plant pathogen Pythium ultimum reveals original pathogenicity mechanisms and effector repertoire.</title>
        <authorList>
            <person name="Levesque C.A."/>
            <person name="Brouwer H."/>
            <person name="Cano L."/>
            <person name="Hamilton J.P."/>
            <person name="Holt C."/>
            <person name="Huitema E."/>
            <person name="Raffaele S."/>
            <person name="Robideau G.P."/>
            <person name="Thines M."/>
            <person name="Win J."/>
            <person name="Zerillo M.M."/>
            <person name="Beakes G.W."/>
            <person name="Boore J.L."/>
            <person name="Busam D."/>
            <person name="Dumas B."/>
            <person name="Ferriera S."/>
            <person name="Fuerstenberg S.I."/>
            <person name="Gachon C.M."/>
            <person name="Gaulin E."/>
            <person name="Govers F."/>
            <person name="Grenville-Briggs L."/>
            <person name="Horner N."/>
            <person name="Hostetler J."/>
            <person name="Jiang R.H."/>
            <person name="Johnson J."/>
            <person name="Krajaejun T."/>
            <person name="Lin H."/>
            <person name="Meijer H.J."/>
            <person name="Moore B."/>
            <person name="Morris P."/>
            <person name="Phuntmart V."/>
            <person name="Puiu D."/>
            <person name="Shetty J."/>
            <person name="Stajich J.E."/>
            <person name="Tripathy S."/>
            <person name="Wawra S."/>
            <person name="van West P."/>
            <person name="Whitty B.R."/>
            <person name="Coutinho P.M."/>
            <person name="Henrissat B."/>
            <person name="Martin F."/>
            <person name="Thomas P.D."/>
            <person name="Tyler B.M."/>
            <person name="De Vries R.P."/>
            <person name="Kamoun S."/>
            <person name="Yandell M."/>
            <person name="Tisserat N."/>
            <person name="Buell C.R."/>
        </authorList>
    </citation>
    <scope>NUCLEOTIDE SEQUENCE</scope>
    <source>
        <strain evidence="4">DAOM:BR144</strain>
    </source>
</reference>
<dbReference type="InterPro" id="IPR014710">
    <property type="entry name" value="RmlC-like_jellyroll"/>
</dbReference>
<dbReference type="AlphaFoldDB" id="K3X4F9"/>
<protein>
    <recommendedName>
        <fullName evidence="2">Cyclic nucleotide-binding domain-containing protein</fullName>
    </recommendedName>
</protein>
<feature type="region of interest" description="Disordered" evidence="1">
    <location>
        <begin position="1"/>
        <end position="61"/>
    </location>
</feature>
<dbReference type="PRINTS" id="PR00103">
    <property type="entry name" value="CAMPKINASE"/>
</dbReference>
<evidence type="ECO:0000256" key="1">
    <source>
        <dbReference type="SAM" id="MobiDB-lite"/>
    </source>
</evidence>
<feature type="compositionally biased region" description="Low complexity" evidence="1">
    <location>
        <begin position="9"/>
        <end position="20"/>
    </location>
</feature>
<evidence type="ECO:0000259" key="2">
    <source>
        <dbReference type="PROSITE" id="PS50042"/>
    </source>
</evidence>
<dbReference type="PANTHER" id="PTHR23011">
    <property type="entry name" value="CYCLIC NUCLEOTIDE-BINDING DOMAIN CONTAINING PROTEIN"/>
    <property type="match status" value="1"/>
</dbReference>
<dbReference type="EMBL" id="GL376601">
    <property type="status" value="NOT_ANNOTATED_CDS"/>
    <property type="molecule type" value="Genomic_DNA"/>
</dbReference>
<dbReference type="Proteomes" id="UP000019132">
    <property type="component" value="Unassembled WGS sequence"/>
</dbReference>
<dbReference type="PANTHER" id="PTHR23011:SF28">
    <property type="entry name" value="CYCLIC NUCLEOTIDE-BINDING DOMAIN CONTAINING PROTEIN"/>
    <property type="match status" value="1"/>
</dbReference>
<dbReference type="SMART" id="SM00100">
    <property type="entry name" value="cNMP"/>
    <property type="match status" value="1"/>
</dbReference>
<dbReference type="VEuPathDB" id="FungiDB:PYU1_G012082"/>
<keyword evidence="4" id="KW-1185">Reference proteome</keyword>
<organism evidence="3 4">
    <name type="scientific">Globisporangium ultimum (strain ATCC 200006 / CBS 805.95 / DAOM BR144)</name>
    <name type="common">Pythium ultimum</name>
    <dbReference type="NCBI Taxonomy" id="431595"/>
    <lineage>
        <taxon>Eukaryota</taxon>
        <taxon>Sar</taxon>
        <taxon>Stramenopiles</taxon>
        <taxon>Oomycota</taxon>
        <taxon>Peronosporomycetes</taxon>
        <taxon>Pythiales</taxon>
        <taxon>Pythiaceae</taxon>
        <taxon>Globisporangium</taxon>
    </lineage>
</organism>
<dbReference type="STRING" id="431595.K3X4F9"/>
<dbReference type="CDD" id="cd00038">
    <property type="entry name" value="CAP_ED"/>
    <property type="match status" value="1"/>
</dbReference>
<dbReference type="InterPro" id="IPR018490">
    <property type="entry name" value="cNMP-bd_dom_sf"/>
</dbReference>
<dbReference type="Gene3D" id="2.60.120.10">
    <property type="entry name" value="Jelly Rolls"/>
    <property type="match status" value="1"/>
</dbReference>
<name>K3X4F9_GLOUD</name>
<proteinExistence type="predicted"/>
<feature type="compositionally biased region" description="Low complexity" evidence="1">
    <location>
        <begin position="38"/>
        <end position="50"/>
    </location>
</feature>
<dbReference type="eggNOG" id="KOG1113">
    <property type="taxonomic scope" value="Eukaryota"/>
</dbReference>
<feature type="domain" description="Cyclic nucleotide-binding" evidence="2">
    <location>
        <begin position="120"/>
        <end position="234"/>
    </location>
</feature>
<accession>K3X4F9</accession>
<evidence type="ECO:0000313" key="4">
    <source>
        <dbReference type="Proteomes" id="UP000019132"/>
    </source>
</evidence>
<dbReference type="EnsemblProtists" id="PYU1_T012108">
    <property type="protein sequence ID" value="PYU1_T012108"/>
    <property type="gene ID" value="PYU1_G012082"/>
</dbReference>
<evidence type="ECO:0000313" key="3">
    <source>
        <dbReference type="EnsemblProtists" id="PYU1_T012108"/>
    </source>
</evidence>
<dbReference type="PROSITE" id="PS50042">
    <property type="entry name" value="CNMP_BINDING_3"/>
    <property type="match status" value="1"/>
</dbReference>